<gene>
    <name evidence="4" type="primary">KBTBD8</name>
    <name evidence="4" type="ORF">BLAG_LOCUS23687</name>
</gene>
<accession>A0A8K0AA58</accession>
<keyword evidence="5" id="KW-1185">Reference proteome</keyword>
<dbReference type="PANTHER" id="PTHR45632:SF3">
    <property type="entry name" value="KELCH-LIKE PROTEIN 32"/>
    <property type="match status" value="1"/>
</dbReference>
<evidence type="ECO:0000313" key="5">
    <source>
        <dbReference type="Proteomes" id="UP000838412"/>
    </source>
</evidence>
<sequence>MVDIDVSSVRIPALVRNLNDMRASGSLTDARLHVNGRSFPVHRNVLAAGSPYFATMFTKGLQEAQQEDISIHGVGQEAMAHVLHFIYTGKLSLTGDCFDTVQDLVQASDFLQVVDLHRACEEWLVKRVIPSNCVSLYFLARTYNCKELAQAARWTVVSDFADVSKGSEFIGLDLSQVTELVSDVSFYLHKGANISDALVRWTEHNHAGDVGKFMKHVRYNTMKPLSMRQQMLEDQVMGDCPTAAQLCKVRTAAQVQVGLDDAMRNPQSLGLIPSLRCGTRRTDTIVSVYKTRDCVDLRLYETRTKIEHGLPTPYRASNLSIIVSQDNKLYVAGGVRNDPAVKNPDKNVKLLACAYFYVYDSLHNKWWEKANMYVSKFDFALASVGSHVYAIGGKHHPHGKPLYDVEKYNPEENAWHMMAQLPYGLNGHHAVTIEHNIYVLCGFDSPRSKDVFCYQTLTDTWTNVAPMPAIKRIDGAAVAGGKIYTILSSWKNASWKPTTMEMYNPENDQWEEDKKFLTEEVEAVVGPVAVEDRLYLCSTGGLYVMQPTDFPCPMDQWSLYDKNVVPRSGQTSFHFTAGCVHIDGLNAIAS</sequence>
<dbReference type="SUPFAM" id="SSF117281">
    <property type="entry name" value="Kelch motif"/>
    <property type="match status" value="1"/>
</dbReference>
<dbReference type="PROSITE" id="PS50097">
    <property type="entry name" value="BTB"/>
    <property type="match status" value="1"/>
</dbReference>
<dbReference type="InterPro" id="IPR017096">
    <property type="entry name" value="BTB-kelch_protein"/>
</dbReference>
<evidence type="ECO:0000256" key="1">
    <source>
        <dbReference type="ARBA" id="ARBA00022441"/>
    </source>
</evidence>
<dbReference type="AlphaFoldDB" id="A0A8K0AA58"/>
<dbReference type="OrthoDB" id="45365at2759"/>
<keyword evidence="2" id="KW-0677">Repeat</keyword>
<dbReference type="PIRSF" id="PIRSF037037">
    <property type="entry name" value="Kelch-like_protein_gigaxonin"/>
    <property type="match status" value="1"/>
</dbReference>
<dbReference type="InterPro" id="IPR011333">
    <property type="entry name" value="SKP1/BTB/POZ_sf"/>
</dbReference>
<protein>
    <submittedName>
        <fullName evidence="4">KBTBD8 protein</fullName>
    </submittedName>
</protein>
<dbReference type="SUPFAM" id="SSF54695">
    <property type="entry name" value="POZ domain"/>
    <property type="match status" value="1"/>
</dbReference>
<evidence type="ECO:0000259" key="3">
    <source>
        <dbReference type="PROSITE" id="PS50097"/>
    </source>
</evidence>
<keyword evidence="1" id="KW-0880">Kelch repeat</keyword>
<dbReference type="InterPro" id="IPR011705">
    <property type="entry name" value="BACK"/>
</dbReference>
<dbReference type="SMART" id="SM00875">
    <property type="entry name" value="BACK"/>
    <property type="match status" value="1"/>
</dbReference>
<dbReference type="Gene3D" id="3.30.710.10">
    <property type="entry name" value="Potassium Channel Kv1.1, Chain A"/>
    <property type="match status" value="1"/>
</dbReference>
<dbReference type="Gene3D" id="2.120.10.80">
    <property type="entry name" value="Kelch-type beta propeller"/>
    <property type="match status" value="1"/>
</dbReference>
<dbReference type="PANTHER" id="PTHR45632">
    <property type="entry name" value="LD33804P"/>
    <property type="match status" value="1"/>
</dbReference>
<dbReference type="Pfam" id="PF07707">
    <property type="entry name" value="BACK"/>
    <property type="match status" value="1"/>
</dbReference>
<dbReference type="InterPro" id="IPR015915">
    <property type="entry name" value="Kelch-typ_b-propeller"/>
</dbReference>
<dbReference type="EMBL" id="OV696693">
    <property type="protein sequence ID" value="CAH1271832.1"/>
    <property type="molecule type" value="Genomic_DNA"/>
</dbReference>
<organism evidence="4 5">
    <name type="scientific">Branchiostoma lanceolatum</name>
    <name type="common">Common lancelet</name>
    <name type="synonym">Amphioxus lanceolatum</name>
    <dbReference type="NCBI Taxonomy" id="7740"/>
    <lineage>
        <taxon>Eukaryota</taxon>
        <taxon>Metazoa</taxon>
        <taxon>Chordata</taxon>
        <taxon>Cephalochordata</taxon>
        <taxon>Leptocardii</taxon>
        <taxon>Amphioxiformes</taxon>
        <taxon>Branchiostomatidae</taxon>
        <taxon>Branchiostoma</taxon>
    </lineage>
</organism>
<proteinExistence type="predicted"/>
<name>A0A8K0AA58_BRALA</name>
<dbReference type="CDD" id="cd14733">
    <property type="entry name" value="BACK"/>
    <property type="match status" value="1"/>
</dbReference>
<dbReference type="SMART" id="SM00612">
    <property type="entry name" value="Kelch"/>
    <property type="match status" value="3"/>
</dbReference>
<evidence type="ECO:0000313" key="4">
    <source>
        <dbReference type="EMBL" id="CAH1271832.1"/>
    </source>
</evidence>
<reference evidence="4" key="1">
    <citation type="submission" date="2022-01" db="EMBL/GenBank/DDBJ databases">
        <authorList>
            <person name="Braso-Vives M."/>
        </authorList>
    </citation>
    <scope>NUCLEOTIDE SEQUENCE</scope>
</reference>
<feature type="domain" description="BTB" evidence="3">
    <location>
        <begin position="28"/>
        <end position="95"/>
    </location>
</feature>
<dbReference type="Pfam" id="PF00651">
    <property type="entry name" value="BTB"/>
    <property type="match status" value="1"/>
</dbReference>
<dbReference type="InterPro" id="IPR000210">
    <property type="entry name" value="BTB/POZ_dom"/>
</dbReference>
<dbReference type="SMART" id="SM00225">
    <property type="entry name" value="BTB"/>
    <property type="match status" value="1"/>
</dbReference>
<evidence type="ECO:0000256" key="2">
    <source>
        <dbReference type="ARBA" id="ARBA00022737"/>
    </source>
</evidence>
<dbReference type="Gene3D" id="1.25.40.420">
    <property type="match status" value="1"/>
</dbReference>
<dbReference type="Proteomes" id="UP000838412">
    <property type="component" value="Chromosome 8"/>
</dbReference>
<dbReference type="Pfam" id="PF01344">
    <property type="entry name" value="Kelch_1"/>
    <property type="match status" value="2"/>
</dbReference>
<dbReference type="InterPro" id="IPR006652">
    <property type="entry name" value="Kelch_1"/>
</dbReference>